<dbReference type="AlphaFoldDB" id="A0A0A8Y172"/>
<name>A0A0A8Y172_ARUDO</name>
<proteinExistence type="predicted"/>
<accession>A0A0A8Y172</accession>
<sequence>MIELLMYEALLELIYSDQSRQIKQYPSAEEVSSFEGSEEMTAHRFSSLVLLPCYPNF</sequence>
<organism evidence="1">
    <name type="scientific">Arundo donax</name>
    <name type="common">Giant reed</name>
    <name type="synonym">Donax arundinaceus</name>
    <dbReference type="NCBI Taxonomy" id="35708"/>
    <lineage>
        <taxon>Eukaryota</taxon>
        <taxon>Viridiplantae</taxon>
        <taxon>Streptophyta</taxon>
        <taxon>Embryophyta</taxon>
        <taxon>Tracheophyta</taxon>
        <taxon>Spermatophyta</taxon>
        <taxon>Magnoliopsida</taxon>
        <taxon>Liliopsida</taxon>
        <taxon>Poales</taxon>
        <taxon>Poaceae</taxon>
        <taxon>PACMAD clade</taxon>
        <taxon>Arundinoideae</taxon>
        <taxon>Arundineae</taxon>
        <taxon>Arundo</taxon>
    </lineage>
</organism>
<protein>
    <submittedName>
        <fullName evidence="1">Uncharacterized protein</fullName>
    </submittedName>
</protein>
<evidence type="ECO:0000313" key="1">
    <source>
        <dbReference type="EMBL" id="JAD19786.1"/>
    </source>
</evidence>
<reference evidence="1" key="2">
    <citation type="journal article" date="2015" name="Data Brief">
        <title>Shoot transcriptome of the giant reed, Arundo donax.</title>
        <authorList>
            <person name="Barrero R.A."/>
            <person name="Guerrero F.D."/>
            <person name="Moolhuijzen P."/>
            <person name="Goolsby J.A."/>
            <person name="Tidwell J."/>
            <person name="Bellgard S.E."/>
            <person name="Bellgard M.I."/>
        </authorList>
    </citation>
    <scope>NUCLEOTIDE SEQUENCE</scope>
    <source>
        <tissue evidence="1">Shoot tissue taken approximately 20 cm above the soil surface</tissue>
    </source>
</reference>
<dbReference type="EMBL" id="GBRH01278109">
    <property type="protein sequence ID" value="JAD19786.1"/>
    <property type="molecule type" value="Transcribed_RNA"/>
</dbReference>
<reference evidence="1" key="1">
    <citation type="submission" date="2014-09" db="EMBL/GenBank/DDBJ databases">
        <authorList>
            <person name="Magalhaes I.L.F."/>
            <person name="Oliveira U."/>
            <person name="Santos F.R."/>
            <person name="Vidigal T.H.D.A."/>
            <person name="Brescovit A.D."/>
            <person name="Santos A.J."/>
        </authorList>
    </citation>
    <scope>NUCLEOTIDE SEQUENCE</scope>
    <source>
        <tissue evidence="1">Shoot tissue taken approximately 20 cm above the soil surface</tissue>
    </source>
</reference>